<evidence type="ECO:0000313" key="3">
    <source>
        <dbReference type="EMBL" id="SFC52327.1"/>
    </source>
</evidence>
<evidence type="ECO:0000313" key="4">
    <source>
        <dbReference type="Proteomes" id="UP000199058"/>
    </source>
</evidence>
<feature type="domain" description="Phasin" evidence="2">
    <location>
        <begin position="14"/>
        <end position="113"/>
    </location>
</feature>
<dbReference type="AlphaFoldDB" id="A0A1I1JUJ9"/>
<evidence type="ECO:0000256" key="1">
    <source>
        <dbReference type="SAM" id="MobiDB-lite"/>
    </source>
</evidence>
<sequence length="144" mass="15984">MMQDKAMQDKMMNAFAEQTKNMYNPMRKINALLVENMEKMTDFQLEALKAYSHMGLSQMKSATEVKDADTVRDYSASQAEMMSTLSKKVLEDAKTMADMSMEFKAEVEKILEESRSQAFNKSAGEEAKPAAKAASKPASGSASK</sequence>
<dbReference type="EMBL" id="FOLH01000010">
    <property type="protein sequence ID" value="SFC52327.1"/>
    <property type="molecule type" value="Genomic_DNA"/>
</dbReference>
<dbReference type="STRING" id="1122252.SAMN05660443_0019"/>
<feature type="region of interest" description="Disordered" evidence="1">
    <location>
        <begin position="117"/>
        <end position="144"/>
    </location>
</feature>
<reference evidence="3 4" key="1">
    <citation type="submission" date="2016-10" db="EMBL/GenBank/DDBJ databases">
        <authorList>
            <person name="de Groot N.N."/>
        </authorList>
    </citation>
    <scope>NUCLEOTIDE SEQUENCE [LARGE SCALE GENOMIC DNA]</scope>
    <source>
        <strain evidence="3 4">DSM 18438</strain>
    </source>
</reference>
<keyword evidence="4" id="KW-1185">Reference proteome</keyword>
<name>A0A1I1JUJ9_9GAMM</name>
<dbReference type="InterPro" id="IPR018968">
    <property type="entry name" value="Phasin"/>
</dbReference>
<dbReference type="RefSeq" id="WP_245751781.1">
    <property type="nucleotide sequence ID" value="NZ_FOLH01000010.1"/>
</dbReference>
<dbReference type="InterPro" id="IPR014176">
    <property type="entry name" value="Phasin_subfam-3"/>
</dbReference>
<dbReference type="Pfam" id="PF09361">
    <property type="entry name" value="Phasin_2"/>
    <property type="match status" value="1"/>
</dbReference>
<proteinExistence type="predicted"/>
<gene>
    <name evidence="3" type="ORF">SAMN05660443_0019</name>
</gene>
<organism evidence="3 4">
    <name type="scientific">Marinospirillum celere</name>
    <dbReference type="NCBI Taxonomy" id="1122252"/>
    <lineage>
        <taxon>Bacteria</taxon>
        <taxon>Pseudomonadati</taxon>
        <taxon>Pseudomonadota</taxon>
        <taxon>Gammaproteobacteria</taxon>
        <taxon>Oceanospirillales</taxon>
        <taxon>Oceanospirillaceae</taxon>
        <taxon>Marinospirillum</taxon>
    </lineage>
</organism>
<protein>
    <submittedName>
        <fullName evidence="3">Phasin family protein</fullName>
    </submittedName>
</protein>
<evidence type="ECO:0000259" key="2">
    <source>
        <dbReference type="Pfam" id="PF09361"/>
    </source>
</evidence>
<accession>A0A1I1JUJ9</accession>
<feature type="compositionally biased region" description="Low complexity" evidence="1">
    <location>
        <begin position="130"/>
        <end position="144"/>
    </location>
</feature>
<dbReference type="NCBIfam" id="TIGR02809">
    <property type="entry name" value="phasin_3"/>
    <property type="match status" value="1"/>
</dbReference>
<dbReference type="Proteomes" id="UP000199058">
    <property type="component" value="Unassembled WGS sequence"/>
</dbReference>